<dbReference type="PANTHER" id="PTHR24421">
    <property type="entry name" value="NITRATE/NITRITE SENSOR PROTEIN NARX-RELATED"/>
    <property type="match status" value="1"/>
</dbReference>
<evidence type="ECO:0000313" key="6">
    <source>
        <dbReference type="EMBL" id="TDC12404.1"/>
    </source>
</evidence>
<dbReference type="Gene3D" id="3.30.565.10">
    <property type="entry name" value="Histidine kinase-like ATPase, C-terminal domain"/>
    <property type="match status" value="1"/>
</dbReference>
<dbReference type="InterPro" id="IPR003594">
    <property type="entry name" value="HATPase_dom"/>
</dbReference>
<evidence type="ECO:0000259" key="5">
    <source>
        <dbReference type="PROSITE" id="PS50109"/>
    </source>
</evidence>
<evidence type="ECO:0000256" key="2">
    <source>
        <dbReference type="ARBA" id="ARBA00022777"/>
    </source>
</evidence>
<sequence>MADPASPDRRRLSTRVGAAFRLLMLVRLFVAAVTLALIPVRQLDAQTFLLVIAVIVLSWLMAKYWSVLLPWILAHPVLVALDVLLSFVVLEIGGPSGPFLLSTVATAAISGLLFRWRGMLAVSALQVLCYYLVLVLTLDRDHVDLATFQTILGQPLYYPLVGFAGAALRRLLDDQEEQETARRTAEVNAAAAEERTRLAREIHDSLAKTLRGISLTAAALPLWVKRDPARAKAEALQIAAAIEIASREARGLISGLRDESVIRSLPAAAGAAVERWRAEHGGATLVRCDIDERADLPLRARYEAIAILGEALANIARHAEATRVHIGLAVDAETVVLTVRDDGRGFEPVALRDLARDGHYGLVGLHERAENVGGCVRLASRPGEGTTVTVRIPAAEAAPRRFAEVS</sequence>
<gene>
    <name evidence="6" type="ORF">E1284_23685</name>
</gene>
<keyword evidence="7" id="KW-1185">Reference proteome</keyword>
<dbReference type="PROSITE" id="PS50109">
    <property type="entry name" value="HIS_KIN"/>
    <property type="match status" value="1"/>
</dbReference>
<dbReference type="GO" id="GO:0016020">
    <property type="term" value="C:membrane"/>
    <property type="evidence" value="ECO:0007669"/>
    <property type="project" value="InterPro"/>
</dbReference>
<feature type="transmembrane region" description="Helical" evidence="4">
    <location>
        <begin position="47"/>
        <end position="65"/>
    </location>
</feature>
<feature type="transmembrane region" description="Helical" evidence="4">
    <location>
        <begin position="71"/>
        <end position="90"/>
    </location>
</feature>
<evidence type="ECO:0000256" key="1">
    <source>
        <dbReference type="ARBA" id="ARBA00022679"/>
    </source>
</evidence>
<keyword evidence="3" id="KW-0902">Two-component regulatory system</keyword>
<dbReference type="InterPro" id="IPR011712">
    <property type="entry name" value="Sig_transdc_His_kin_sub3_dim/P"/>
</dbReference>
<feature type="domain" description="Histidine kinase" evidence="5">
    <location>
        <begin position="307"/>
        <end position="396"/>
    </location>
</feature>
<organism evidence="6 7">
    <name type="scientific">Actinomadura bangladeshensis</name>
    <dbReference type="NCBI Taxonomy" id="453573"/>
    <lineage>
        <taxon>Bacteria</taxon>
        <taxon>Bacillati</taxon>
        <taxon>Actinomycetota</taxon>
        <taxon>Actinomycetes</taxon>
        <taxon>Streptosporangiales</taxon>
        <taxon>Thermomonosporaceae</taxon>
        <taxon>Actinomadura</taxon>
    </lineage>
</organism>
<dbReference type="Proteomes" id="UP000295431">
    <property type="component" value="Unassembled WGS sequence"/>
</dbReference>
<dbReference type="SMART" id="SM00387">
    <property type="entry name" value="HATPase_c"/>
    <property type="match status" value="1"/>
</dbReference>
<dbReference type="Pfam" id="PF07730">
    <property type="entry name" value="HisKA_3"/>
    <property type="match status" value="1"/>
</dbReference>
<dbReference type="InterPro" id="IPR036890">
    <property type="entry name" value="HATPase_C_sf"/>
</dbReference>
<dbReference type="InterPro" id="IPR050482">
    <property type="entry name" value="Sensor_HK_TwoCompSys"/>
</dbReference>
<keyword evidence="2" id="KW-0418">Kinase</keyword>
<dbReference type="SUPFAM" id="SSF55874">
    <property type="entry name" value="ATPase domain of HSP90 chaperone/DNA topoisomerase II/histidine kinase"/>
    <property type="match status" value="1"/>
</dbReference>
<evidence type="ECO:0000313" key="7">
    <source>
        <dbReference type="Proteomes" id="UP000295431"/>
    </source>
</evidence>
<reference evidence="6 7" key="1">
    <citation type="submission" date="2019-03" db="EMBL/GenBank/DDBJ databases">
        <title>Draft genome sequences of novel Actinobacteria.</title>
        <authorList>
            <person name="Sahin N."/>
            <person name="Ay H."/>
            <person name="Saygin H."/>
        </authorList>
    </citation>
    <scope>NUCLEOTIDE SEQUENCE [LARGE SCALE GENOMIC DNA]</scope>
    <source>
        <strain evidence="6 7">DSM 45347</strain>
    </source>
</reference>
<evidence type="ECO:0000256" key="4">
    <source>
        <dbReference type="SAM" id="Phobius"/>
    </source>
</evidence>
<keyword evidence="4" id="KW-0812">Transmembrane</keyword>
<dbReference type="GO" id="GO:0000155">
    <property type="term" value="F:phosphorelay sensor kinase activity"/>
    <property type="evidence" value="ECO:0007669"/>
    <property type="project" value="InterPro"/>
</dbReference>
<evidence type="ECO:0000256" key="3">
    <source>
        <dbReference type="ARBA" id="ARBA00023012"/>
    </source>
</evidence>
<dbReference type="GO" id="GO:0046983">
    <property type="term" value="F:protein dimerization activity"/>
    <property type="evidence" value="ECO:0007669"/>
    <property type="project" value="InterPro"/>
</dbReference>
<dbReference type="CDD" id="cd16917">
    <property type="entry name" value="HATPase_UhpB-NarQ-NarX-like"/>
    <property type="match status" value="1"/>
</dbReference>
<proteinExistence type="predicted"/>
<dbReference type="OrthoDB" id="144293at2"/>
<comment type="caution">
    <text evidence="6">The sequence shown here is derived from an EMBL/GenBank/DDBJ whole genome shotgun (WGS) entry which is preliminary data.</text>
</comment>
<feature type="transmembrane region" description="Helical" evidence="4">
    <location>
        <begin position="20"/>
        <end position="40"/>
    </location>
</feature>
<dbReference type="InterPro" id="IPR005467">
    <property type="entry name" value="His_kinase_dom"/>
</dbReference>
<dbReference type="EMBL" id="SMJW01000130">
    <property type="protein sequence ID" value="TDC12404.1"/>
    <property type="molecule type" value="Genomic_DNA"/>
</dbReference>
<accession>A0A4R4NTT8</accession>
<keyword evidence="4" id="KW-1133">Transmembrane helix</keyword>
<protein>
    <recommendedName>
        <fullName evidence="5">Histidine kinase domain-containing protein</fullName>
    </recommendedName>
</protein>
<name>A0A4R4NTT8_9ACTN</name>
<dbReference type="Pfam" id="PF02518">
    <property type="entry name" value="HATPase_c"/>
    <property type="match status" value="1"/>
</dbReference>
<dbReference type="AlphaFoldDB" id="A0A4R4NTT8"/>
<keyword evidence="1" id="KW-0808">Transferase</keyword>
<dbReference type="Gene3D" id="1.20.5.1930">
    <property type="match status" value="1"/>
</dbReference>
<keyword evidence="4" id="KW-0472">Membrane</keyword>
<dbReference type="RefSeq" id="WP_131942330.1">
    <property type="nucleotide sequence ID" value="NZ_BAAAMX010000001.1"/>
</dbReference>
<feature type="transmembrane region" description="Helical" evidence="4">
    <location>
        <begin position="120"/>
        <end position="138"/>
    </location>
</feature>